<dbReference type="EMBL" id="BPLR01014045">
    <property type="protein sequence ID" value="GIY65893.1"/>
    <property type="molecule type" value="Genomic_DNA"/>
</dbReference>
<accession>A0AAV4V779</accession>
<gene>
    <name evidence="1" type="ORF">CEXT_166011</name>
</gene>
<dbReference type="Proteomes" id="UP001054945">
    <property type="component" value="Unassembled WGS sequence"/>
</dbReference>
<keyword evidence="2" id="KW-1185">Reference proteome</keyword>
<dbReference type="AlphaFoldDB" id="A0AAV4V779"/>
<name>A0AAV4V779_CAEEX</name>
<comment type="caution">
    <text evidence="1">The sequence shown here is derived from an EMBL/GenBank/DDBJ whole genome shotgun (WGS) entry which is preliminary data.</text>
</comment>
<protein>
    <submittedName>
        <fullName evidence="1">Uncharacterized protein</fullName>
    </submittedName>
</protein>
<reference evidence="1 2" key="1">
    <citation type="submission" date="2021-06" db="EMBL/GenBank/DDBJ databases">
        <title>Caerostris extrusa draft genome.</title>
        <authorList>
            <person name="Kono N."/>
            <person name="Arakawa K."/>
        </authorList>
    </citation>
    <scope>NUCLEOTIDE SEQUENCE [LARGE SCALE GENOMIC DNA]</scope>
</reference>
<evidence type="ECO:0000313" key="2">
    <source>
        <dbReference type="Proteomes" id="UP001054945"/>
    </source>
</evidence>
<evidence type="ECO:0000313" key="1">
    <source>
        <dbReference type="EMBL" id="GIY65893.1"/>
    </source>
</evidence>
<sequence length="95" mass="10797">MQTLPYSRAVSDELSYSRAIQSMVQYNQAPLILISQPNPKDLPTPMINSGIADNQISSYIAMMENLSQSWMAVFPLPTLFPAFRQFLPQLKKFPM</sequence>
<organism evidence="1 2">
    <name type="scientific">Caerostris extrusa</name>
    <name type="common">Bark spider</name>
    <name type="synonym">Caerostris bankana</name>
    <dbReference type="NCBI Taxonomy" id="172846"/>
    <lineage>
        <taxon>Eukaryota</taxon>
        <taxon>Metazoa</taxon>
        <taxon>Ecdysozoa</taxon>
        <taxon>Arthropoda</taxon>
        <taxon>Chelicerata</taxon>
        <taxon>Arachnida</taxon>
        <taxon>Araneae</taxon>
        <taxon>Araneomorphae</taxon>
        <taxon>Entelegynae</taxon>
        <taxon>Araneoidea</taxon>
        <taxon>Araneidae</taxon>
        <taxon>Caerostris</taxon>
    </lineage>
</organism>
<proteinExistence type="predicted"/>